<dbReference type="CDD" id="cd17470">
    <property type="entry name" value="T3SS_Flik_C"/>
    <property type="match status" value="1"/>
</dbReference>
<evidence type="ECO:0000256" key="1">
    <source>
        <dbReference type="SAM" id="MobiDB-lite"/>
    </source>
</evidence>
<dbReference type="InterPro" id="IPR021136">
    <property type="entry name" value="Flagellar_hook_control-like_C"/>
</dbReference>
<feature type="compositionally biased region" description="Basic and acidic residues" evidence="1">
    <location>
        <begin position="133"/>
        <end position="157"/>
    </location>
</feature>
<organism evidence="3 4">
    <name type="scientific">Terrilactibacillus tamarindi</name>
    <dbReference type="NCBI Taxonomy" id="2599694"/>
    <lineage>
        <taxon>Bacteria</taxon>
        <taxon>Bacillati</taxon>
        <taxon>Bacillota</taxon>
        <taxon>Bacilli</taxon>
        <taxon>Bacillales</taxon>
        <taxon>Bacillaceae</taxon>
        <taxon>Terrilactibacillus</taxon>
    </lineage>
</organism>
<feature type="compositionally biased region" description="Basic and acidic residues" evidence="1">
    <location>
        <begin position="430"/>
        <end position="439"/>
    </location>
</feature>
<dbReference type="InterPro" id="IPR038610">
    <property type="entry name" value="FliK-like_C_sf"/>
</dbReference>
<dbReference type="OrthoDB" id="2112988at2"/>
<feature type="region of interest" description="Disordered" evidence="1">
    <location>
        <begin position="243"/>
        <end position="264"/>
    </location>
</feature>
<proteinExistence type="predicted"/>
<evidence type="ECO:0000313" key="3">
    <source>
        <dbReference type="EMBL" id="MTT32276.1"/>
    </source>
</evidence>
<dbReference type="AlphaFoldDB" id="A0A6N8CVG4"/>
<feature type="region of interest" description="Disordered" evidence="1">
    <location>
        <begin position="710"/>
        <end position="736"/>
    </location>
</feature>
<gene>
    <name evidence="3" type="ORF">GMB86_09695</name>
</gene>
<comment type="caution">
    <text evidence="3">The sequence shown here is derived from an EMBL/GenBank/DDBJ whole genome shotgun (WGS) entry which is preliminary data.</text>
</comment>
<feature type="region of interest" description="Disordered" evidence="1">
    <location>
        <begin position="406"/>
        <end position="439"/>
    </location>
</feature>
<reference evidence="3 4" key="1">
    <citation type="submission" date="2019-11" db="EMBL/GenBank/DDBJ databases">
        <title>Terrilactibacillus tamarindus sp. nov. BCM23-1 isolated from bark of Tamarindus indica.</title>
        <authorList>
            <person name="Kingkaew E."/>
            <person name="Tanasupawat S."/>
        </authorList>
    </citation>
    <scope>NUCLEOTIDE SEQUENCE [LARGE SCALE GENOMIC DNA]</scope>
    <source>
        <strain evidence="3 4">BCM23-1</strain>
    </source>
</reference>
<feature type="region of interest" description="Disordered" evidence="1">
    <location>
        <begin position="888"/>
        <end position="925"/>
    </location>
</feature>
<feature type="domain" description="Flagellar hook-length control protein-like C-terminal" evidence="2">
    <location>
        <begin position="818"/>
        <end position="889"/>
    </location>
</feature>
<dbReference type="EMBL" id="WNHB01000014">
    <property type="protein sequence ID" value="MTT32276.1"/>
    <property type="molecule type" value="Genomic_DNA"/>
</dbReference>
<dbReference type="Gene3D" id="3.30.750.140">
    <property type="match status" value="1"/>
</dbReference>
<sequence>MQSKTIAQKITVKSNLLSNKKRSTKLKMSPQVTFQSWMKMKKGSTNQNGETENFKKDQMLNDAIGPKSIDHITLKELKKSSLIDENAHKDIGNSDLDNRHRSPSDHLKNEKIGPKQSISDTQNTNEVFQNKSSESEKRPYLFKKDKGPSHSEQEKHLTRSIKEEVDMIPRDIPVTEQGQQPVRLDDNRKLVDHSKYDPPNHVRVTNHINHESVKTVRKFKSQNETMIESKKDSIDEKFTHRLEHSGEGNADQTSSHVKEMGKPTLPLRKTVMRDEINQVSHPNEGPDGKRYQGMNQEIVEYHPPSPLLKEIKKDVDGLILENRLNKTKEMDGFTLNQTEHSNREITRNNLNLVREDKFNNFSKEHVIDNKQLNCSSILKDKRIPEEKSFVNGIEIDSKSKIISNLSKSSRVNEDRASKKIDTQSSQINVREPDKNETNLNHENKKTYEKSTYLHSEDIKNILSLLSENRTTKKTNEKASLQNSVQSIPYHDETMKHQLNVKDLITDKQYPNLNQIVGENRFFKTPSMVEKETLIEHREQTFFKQKDVRFTDYHSQTMDKKQGQNTVKNGHYDYARDLNHRLMKSQSSRLEQEQGLKITHKEDQLDYKKSLFQLLRGQTSKIEQLSIHENNPSATTNSVSTQIDKQNKETLGVNLLNEKAVVKEGQKCIQAHSVSSIQMITGSKQDKLEDARQTYSPEKSSQKDVRFTEFHSQTMDRKQGQNTVKNGYHDHSSNLKHGFTRSQTLRLEQEQGQKSTHKEDQLDHKKSLFQSLHGQTSKIEQLSIHENNPSATTNSVSTQINDKLVAWLENSHVDLKTINSQELIIKLNPSHLGTIHIVLNQDENGLSANIFSESDGTKKLLQSGIHELKDILMSNDIVVHELHVLKHEPNEYKPTNQENFNQNFSEERNREQQKRRHKKSQSSQVEIETWQPDFHDFLVKEV</sequence>
<dbReference type="Pfam" id="PF02120">
    <property type="entry name" value="Flg_hook"/>
    <property type="match status" value="1"/>
</dbReference>
<keyword evidence="4" id="KW-1185">Reference proteome</keyword>
<feature type="compositionally biased region" description="Polar residues" evidence="1">
    <location>
        <begin position="116"/>
        <end position="132"/>
    </location>
</feature>
<accession>A0A6N8CVG4</accession>
<dbReference type="RefSeq" id="WP_155219106.1">
    <property type="nucleotide sequence ID" value="NZ_WNHB01000014.1"/>
</dbReference>
<evidence type="ECO:0000259" key="2">
    <source>
        <dbReference type="Pfam" id="PF02120"/>
    </source>
</evidence>
<feature type="compositionally biased region" description="Basic and acidic residues" evidence="1">
    <location>
        <begin position="88"/>
        <end position="113"/>
    </location>
</feature>
<protein>
    <recommendedName>
        <fullName evidence="2">Flagellar hook-length control protein-like C-terminal domain-containing protein</fullName>
    </recommendedName>
</protein>
<name>A0A6N8CVG4_9BACI</name>
<dbReference type="Proteomes" id="UP000440978">
    <property type="component" value="Unassembled WGS sequence"/>
</dbReference>
<feature type="region of interest" description="Disordered" evidence="1">
    <location>
        <begin position="88"/>
        <end position="157"/>
    </location>
</feature>
<evidence type="ECO:0000313" key="4">
    <source>
        <dbReference type="Proteomes" id="UP000440978"/>
    </source>
</evidence>
<feature type="compositionally biased region" description="Basic and acidic residues" evidence="1">
    <location>
        <begin position="410"/>
        <end position="421"/>
    </location>
</feature>